<dbReference type="InterPro" id="IPR020935">
    <property type="entry name" value="PdiEstase_YfcE_CS"/>
</dbReference>
<keyword evidence="7" id="KW-1185">Reference proteome</keyword>
<dbReference type="InterPro" id="IPR029052">
    <property type="entry name" value="Metallo-depent_PP-like"/>
</dbReference>
<dbReference type="GO" id="GO:0046872">
    <property type="term" value="F:metal ion binding"/>
    <property type="evidence" value="ECO:0007669"/>
    <property type="project" value="UniProtKB-KW"/>
</dbReference>
<organism evidence="6 7">
    <name type="scientific">Megalodesulfovibrio gigas (strain ATCC 19364 / DSM 1382 / NCIMB 9332 / VKM B-1759)</name>
    <name type="common">Desulfovibrio gigas</name>
    <dbReference type="NCBI Taxonomy" id="1121448"/>
    <lineage>
        <taxon>Bacteria</taxon>
        <taxon>Pseudomonadati</taxon>
        <taxon>Thermodesulfobacteriota</taxon>
        <taxon>Desulfovibrionia</taxon>
        <taxon>Desulfovibrionales</taxon>
        <taxon>Desulfovibrionaceae</taxon>
        <taxon>Megalodesulfovibrio</taxon>
    </lineage>
</organism>
<evidence type="ECO:0000313" key="7">
    <source>
        <dbReference type="Proteomes" id="UP000016587"/>
    </source>
</evidence>
<evidence type="ECO:0000256" key="2">
    <source>
        <dbReference type="ARBA" id="ARBA00022723"/>
    </source>
</evidence>
<dbReference type="GO" id="GO:0016787">
    <property type="term" value="F:hydrolase activity"/>
    <property type="evidence" value="ECO:0007669"/>
    <property type="project" value="UniProtKB-UniRule"/>
</dbReference>
<gene>
    <name evidence="6" type="ORF">DGI_0465</name>
</gene>
<keyword evidence="3" id="KW-0378">Hydrolase</keyword>
<dbReference type="Gene3D" id="3.60.21.10">
    <property type="match status" value="1"/>
</dbReference>
<proteinExistence type="inferred from homology"/>
<protein>
    <recommendedName>
        <fullName evidence="4">Phosphoesterase</fullName>
        <ecNumber evidence="4">3.1.4.-</ecNumber>
    </recommendedName>
</protein>
<evidence type="ECO:0000256" key="3">
    <source>
        <dbReference type="ARBA" id="ARBA00022801"/>
    </source>
</evidence>
<dbReference type="EC" id="3.1.4.-" evidence="4"/>
<reference evidence="7" key="2">
    <citation type="submission" date="2013-07" db="EMBL/GenBank/DDBJ databases">
        <authorList>
            <person name="Morais-Silva F.O."/>
            <person name="Rezende A.M."/>
            <person name="Pimentel C."/>
            <person name="Resende D.M."/>
            <person name="Santos C.I."/>
            <person name="Clemente C."/>
            <person name="de Oliveira L.M."/>
            <person name="da Silva S.M."/>
            <person name="Costa D.A."/>
            <person name="Varela-Raposo A."/>
            <person name="Horacio E.C.A."/>
            <person name="Matos M."/>
            <person name="Flores O."/>
            <person name="Ruiz J.C."/>
            <person name="Rodrigues-Pousada C."/>
        </authorList>
    </citation>
    <scope>NUCLEOTIDE SEQUENCE [LARGE SCALE GENOMIC DNA]</scope>
    <source>
        <strain evidence="7">ATCC 19364 / DSM 1382 / NCIMB 9332 / VKM B-1759</strain>
    </source>
</reference>
<comment type="cofactor">
    <cofactor evidence="4">
        <name>a divalent metal cation</name>
        <dbReference type="ChEBI" id="CHEBI:60240"/>
    </cofactor>
</comment>
<dbReference type="PATRIC" id="fig|1121448.10.peg.461"/>
<dbReference type="RefSeq" id="WP_021759008.1">
    <property type="nucleotide sequence ID" value="NC_022444.1"/>
</dbReference>
<dbReference type="PROSITE" id="PS01269">
    <property type="entry name" value="UPF0025"/>
    <property type="match status" value="1"/>
</dbReference>
<dbReference type="OrthoDB" id="9785951at2"/>
<dbReference type="Proteomes" id="UP000016587">
    <property type="component" value="Chromosome"/>
</dbReference>
<dbReference type="SUPFAM" id="SSF56300">
    <property type="entry name" value="Metallo-dependent phosphatases"/>
    <property type="match status" value="1"/>
</dbReference>
<evidence type="ECO:0000256" key="4">
    <source>
        <dbReference type="RuleBase" id="RU362039"/>
    </source>
</evidence>
<dbReference type="InterPro" id="IPR000979">
    <property type="entry name" value="Phosphodiesterase_MJ0936/Vps29"/>
</dbReference>
<dbReference type="EMBL" id="CP006585">
    <property type="protein sequence ID" value="AGW12377.1"/>
    <property type="molecule type" value="Genomic_DNA"/>
</dbReference>
<name>T2G8Y3_MEGG1</name>
<sequence>MRIAVISDTHLERPTAWFEAFYEAELAPMDLLLHCGDYAAPAMYHYLLQHPGFHGVLGNSDPWTMHGELPWRATVQAGDLVLGLAHGHAELAGDPARVLDAFGGGVDVVCFGHTHRFLCQTMRGVLVVNPGSLCASRSGRRSYAVLTKTGKRMHVDERRLPGDCWGEAEYP</sequence>
<dbReference type="STRING" id="1121448.DGI_0465"/>
<dbReference type="InterPro" id="IPR024654">
    <property type="entry name" value="Calcineurin-like_PHP_lpxH"/>
</dbReference>
<evidence type="ECO:0000259" key="5">
    <source>
        <dbReference type="Pfam" id="PF12850"/>
    </source>
</evidence>
<evidence type="ECO:0000256" key="1">
    <source>
        <dbReference type="ARBA" id="ARBA00008950"/>
    </source>
</evidence>
<dbReference type="Pfam" id="PF12850">
    <property type="entry name" value="Metallophos_2"/>
    <property type="match status" value="1"/>
</dbReference>
<dbReference type="HOGENOM" id="CLU_063749_2_1_7"/>
<dbReference type="KEGG" id="dgg:DGI_0465"/>
<reference evidence="6 7" key="1">
    <citation type="journal article" date="2013" name="J. Bacteriol.">
        <title>Roles of HynAB and Ech, the only two hydrogenases found in the model sulfate reducer Desulfovibrio gigas.</title>
        <authorList>
            <person name="Morais-Silva F.O."/>
            <person name="Santos C.I."/>
            <person name="Rodrigues R."/>
            <person name="Pereira I.A."/>
            <person name="Rodrigues-Pousada C."/>
        </authorList>
    </citation>
    <scope>NUCLEOTIDE SEQUENCE [LARGE SCALE GENOMIC DNA]</scope>
    <source>
        <strain evidence="7">ATCC 19364 / DSM 1382 / NCIMB 9332 / VKM B-1759</strain>
    </source>
</reference>
<dbReference type="AlphaFoldDB" id="T2G8Y3"/>
<evidence type="ECO:0000313" key="6">
    <source>
        <dbReference type="EMBL" id="AGW12377.1"/>
    </source>
</evidence>
<dbReference type="eggNOG" id="COG0622">
    <property type="taxonomic scope" value="Bacteria"/>
</dbReference>
<comment type="similarity">
    <text evidence="1 4">Belongs to the metallophosphoesterase superfamily. YfcE family.</text>
</comment>
<dbReference type="NCBIfam" id="TIGR00040">
    <property type="entry name" value="yfcE"/>
    <property type="match status" value="1"/>
</dbReference>
<accession>T2G8Y3</accession>
<dbReference type="PANTHER" id="PTHR11124">
    <property type="entry name" value="VACUOLAR SORTING PROTEIN VPS29"/>
    <property type="match status" value="1"/>
</dbReference>
<keyword evidence="2 4" id="KW-0479">Metal-binding</keyword>
<feature type="domain" description="Calcineurin-like phosphoesterase" evidence="5">
    <location>
        <begin position="1"/>
        <end position="147"/>
    </location>
</feature>